<dbReference type="Proteomes" id="UP000177982">
    <property type="component" value="Unassembled WGS sequence"/>
</dbReference>
<comment type="caution">
    <text evidence="1">The sequence shown here is derived from an EMBL/GenBank/DDBJ whole genome shotgun (WGS) entry which is preliminary data.</text>
</comment>
<proteinExistence type="predicted"/>
<evidence type="ECO:0008006" key="3">
    <source>
        <dbReference type="Google" id="ProtNLM"/>
    </source>
</evidence>
<reference evidence="1 2" key="1">
    <citation type="journal article" date="2016" name="Nat. Commun.">
        <title>Thousands of microbial genomes shed light on interconnected biogeochemical processes in an aquifer system.</title>
        <authorList>
            <person name="Anantharaman K."/>
            <person name="Brown C.T."/>
            <person name="Hug L.A."/>
            <person name="Sharon I."/>
            <person name="Castelle C.J."/>
            <person name="Probst A.J."/>
            <person name="Thomas B.C."/>
            <person name="Singh A."/>
            <person name="Wilkins M.J."/>
            <person name="Karaoz U."/>
            <person name="Brodie E.L."/>
            <person name="Williams K.H."/>
            <person name="Hubbard S.S."/>
            <person name="Banfield J.F."/>
        </authorList>
    </citation>
    <scope>NUCLEOTIDE SEQUENCE [LARGE SCALE GENOMIC DNA]</scope>
</reference>
<dbReference type="InterPro" id="IPR015797">
    <property type="entry name" value="NUDIX_hydrolase-like_dom_sf"/>
</dbReference>
<sequence>MKLVYSGEPFPDEITKSMFLAGPTPRNDSAQSWRIPDALEILERLNYDGHAFIPEHRPGAGTCGDFDTHTYREWETAGLHRADKIVFWVPRELKTMPAFTTNVEWGAWRRSGKAVFGAPSGAPKTLYLKLEAEEFGVPQFTSLEETLAHAVTSLGNGARRTGGECFVPLHIWNTESFQQWYKNLVRTGNRLVEARVEWVVTSKKKNVSIPAWALRTKIFIAAENRTKEDVVISRRDISAVMLWKKRPNLLDSEIVLVKEFRNPARTADGFVHELPGGSTPKDGVNPLSVAVEEVLEETGVYFEPSRFTLLGSRQLAGTFSSHHAHLFSIHLTDCEYELYKSRVGHVCGNYEEGTERTVIEMKTLREIVNEKCADYATLGMILDVISE</sequence>
<dbReference type="SUPFAM" id="SSF55811">
    <property type="entry name" value="Nudix"/>
    <property type="match status" value="1"/>
</dbReference>
<dbReference type="InterPro" id="IPR039470">
    <property type="entry name" value="Nuc_deoxyri_tr2"/>
</dbReference>
<name>A0A1G2L4F7_9BACT</name>
<dbReference type="EMBL" id="MHQO01000030">
    <property type="protein sequence ID" value="OHA06460.1"/>
    <property type="molecule type" value="Genomic_DNA"/>
</dbReference>
<dbReference type="AlphaFoldDB" id="A0A1G2L4F7"/>
<evidence type="ECO:0000313" key="1">
    <source>
        <dbReference type="EMBL" id="OHA06460.1"/>
    </source>
</evidence>
<organism evidence="1 2">
    <name type="scientific">Candidatus Sungbacteria bacterium RIFCSPLOWO2_01_FULL_47_10</name>
    <dbReference type="NCBI Taxonomy" id="1802276"/>
    <lineage>
        <taxon>Bacteria</taxon>
        <taxon>Candidatus Sungiibacteriota</taxon>
    </lineage>
</organism>
<accession>A0A1G2L4F7</accession>
<dbReference type="Pfam" id="PF15891">
    <property type="entry name" value="Nuc_deoxyri_tr2"/>
    <property type="match status" value="1"/>
</dbReference>
<dbReference type="Gene3D" id="3.90.79.10">
    <property type="entry name" value="Nucleoside Triphosphate Pyrophosphohydrolase"/>
    <property type="match status" value="1"/>
</dbReference>
<protein>
    <recommendedName>
        <fullName evidence="3">Nudix hydrolase domain-containing protein</fullName>
    </recommendedName>
</protein>
<dbReference type="Gene3D" id="3.40.50.450">
    <property type="match status" value="1"/>
</dbReference>
<evidence type="ECO:0000313" key="2">
    <source>
        <dbReference type="Proteomes" id="UP000177982"/>
    </source>
</evidence>
<gene>
    <name evidence="1" type="ORF">A2934_04565</name>
</gene>